<dbReference type="EMBL" id="JACJVR010000070">
    <property type="protein sequence ID" value="MBB6693282.1"/>
    <property type="molecule type" value="Genomic_DNA"/>
</dbReference>
<evidence type="ECO:0000313" key="2">
    <source>
        <dbReference type="Proteomes" id="UP000553776"/>
    </source>
</evidence>
<evidence type="ECO:0000313" key="1">
    <source>
        <dbReference type="EMBL" id="MBB6693282.1"/>
    </source>
</evidence>
<sequence>MESGFVIRCLRCGGEHRVVPGRRDHYRNERIVFGTDNYGADQISCECGQALEEYGRYEKGPEPGEREFVVEWRDISGGSRG</sequence>
<reference evidence="1 2" key="1">
    <citation type="submission" date="2020-08" db="EMBL/GenBank/DDBJ databases">
        <title>Cohnella phylogeny.</title>
        <authorList>
            <person name="Dunlap C."/>
        </authorList>
    </citation>
    <scope>NUCLEOTIDE SEQUENCE [LARGE SCALE GENOMIC DNA]</scope>
    <source>
        <strain evidence="1 2">DSM 25239</strain>
    </source>
</reference>
<dbReference type="RefSeq" id="WP_185137266.1">
    <property type="nucleotide sequence ID" value="NZ_JACJVR010000070.1"/>
</dbReference>
<name>A0A841U1G8_9BACL</name>
<organism evidence="1 2">
    <name type="scientific">Cohnella xylanilytica</name>
    <dbReference type="NCBI Taxonomy" id="557555"/>
    <lineage>
        <taxon>Bacteria</taxon>
        <taxon>Bacillati</taxon>
        <taxon>Bacillota</taxon>
        <taxon>Bacilli</taxon>
        <taxon>Bacillales</taxon>
        <taxon>Paenibacillaceae</taxon>
        <taxon>Cohnella</taxon>
    </lineage>
</organism>
<dbReference type="Proteomes" id="UP000553776">
    <property type="component" value="Unassembled WGS sequence"/>
</dbReference>
<gene>
    <name evidence="1" type="ORF">H7B90_17905</name>
</gene>
<protein>
    <submittedName>
        <fullName evidence="1">Uncharacterized protein</fullName>
    </submittedName>
</protein>
<keyword evidence="2" id="KW-1185">Reference proteome</keyword>
<proteinExistence type="predicted"/>
<dbReference type="AlphaFoldDB" id="A0A841U1G8"/>
<accession>A0A841U1G8</accession>
<comment type="caution">
    <text evidence="1">The sequence shown here is derived from an EMBL/GenBank/DDBJ whole genome shotgun (WGS) entry which is preliminary data.</text>
</comment>